<sequence length="456" mass="48790">LAAFSLYADLPGPWRDARDLRFLLFGGRLSPACTQVAAALEGHLRRLFPQARVLWWFNTTEEALEADLIGAGAEDAVEADFATDGARPRARPRPEQLLPVGRPGAPPRRGAVCGEPAGGPVRLVVGLAAGPLRARLALALLGGGRAEEGKNARRHSEVPIPRDIRGTCGKWGGRHTHPEGTRKCGGSCYLCVYSFVCPGAPSEEAPAPLPFARLPLVGPPRRPSSATVASASQSWSERTPGEVRKAASPVPAGVPIGPRPRCSPRRSWSGTASTSTGRGRGSSGCARTEARCPPRRPWSGERSDFHRPGPWIEWLRSHRAARTGRPAGTPGGSQRAGRRVRLADCDRHPVGSHVGGGVFNTQSVAQNIRPPRVKSRCSASPACWVTTVRGDSGGRDALCDLSHWRSSATGCVWHRRSFALEDYGTGARHEKSLALCALGVLGELRLLRTRFAFIHA</sequence>
<gene>
    <name evidence="2" type="ORF">PCOR1329_LOCUS26491</name>
</gene>
<keyword evidence="3" id="KW-1185">Reference proteome</keyword>
<feature type="non-terminal residue" evidence="2">
    <location>
        <position position="1"/>
    </location>
</feature>
<feature type="compositionally biased region" description="Basic and acidic residues" evidence="1">
    <location>
        <begin position="288"/>
        <end position="304"/>
    </location>
</feature>
<comment type="caution">
    <text evidence="2">The sequence shown here is derived from an EMBL/GenBank/DDBJ whole genome shotgun (WGS) entry which is preliminary data.</text>
</comment>
<feature type="compositionally biased region" description="Low complexity" evidence="1">
    <location>
        <begin position="99"/>
        <end position="112"/>
    </location>
</feature>
<feature type="non-terminal residue" evidence="2">
    <location>
        <position position="456"/>
    </location>
</feature>
<evidence type="ECO:0000313" key="3">
    <source>
        <dbReference type="Proteomes" id="UP001189429"/>
    </source>
</evidence>
<name>A0ABN9S4S7_9DINO</name>
<feature type="region of interest" description="Disordered" evidence="1">
    <location>
        <begin position="82"/>
        <end position="113"/>
    </location>
</feature>
<dbReference type="Proteomes" id="UP001189429">
    <property type="component" value="Unassembled WGS sequence"/>
</dbReference>
<evidence type="ECO:0000256" key="1">
    <source>
        <dbReference type="SAM" id="MobiDB-lite"/>
    </source>
</evidence>
<reference evidence="2" key="1">
    <citation type="submission" date="2023-10" db="EMBL/GenBank/DDBJ databases">
        <authorList>
            <person name="Chen Y."/>
            <person name="Shah S."/>
            <person name="Dougan E. K."/>
            <person name="Thang M."/>
            <person name="Chan C."/>
        </authorList>
    </citation>
    <scope>NUCLEOTIDE SEQUENCE [LARGE SCALE GENOMIC DNA]</scope>
</reference>
<accession>A0ABN9S4S7</accession>
<protein>
    <submittedName>
        <fullName evidence="2">Uncharacterized protein</fullName>
    </submittedName>
</protein>
<feature type="compositionally biased region" description="Polar residues" evidence="1">
    <location>
        <begin position="224"/>
        <end position="237"/>
    </location>
</feature>
<evidence type="ECO:0000313" key="2">
    <source>
        <dbReference type="EMBL" id="CAK0826779.1"/>
    </source>
</evidence>
<feature type="compositionally biased region" description="Low complexity" evidence="1">
    <location>
        <begin position="265"/>
        <end position="287"/>
    </location>
</feature>
<proteinExistence type="predicted"/>
<organism evidence="2 3">
    <name type="scientific">Prorocentrum cordatum</name>
    <dbReference type="NCBI Taxonomy" id="2364126"/>
    <lineage>
        <taxon>Eukaryota</taxon>
        <taxon>Sar</taxon>
        <taxon>Alveolata</taxon>
        <taxon>Dinophyceae</taxon>
        <taxon>Prorocentrales</taxon>
        <taxon>Prorocentraceae</taxon>
        <taxon>Prorocentrum</taxon>
    </lineage>
</organism>
<feature type="region of interest" description="Disordered" evidence="1">
    <location>
        <begin position="219"/>
        <end position="304"/>
    </location>
</feature>
<dbReference type="EMBL" id="CAUYUJ010009437">
    <property type="protein sequence ID" value="CAK0826779.1"/>
    <property type="molecule type" value="Genomic_DNA"/>
</dbReference>